<sequence length="64" mass="7123">MKADVRKEVKQLRALNGWTQGELARQIPVSLPTVQRWEAGGPVRGLAVQQMLRKLFEGAGIELP</sequence>
<dbReference type="AlphaFoldDB" id="A0A0F9JV40"/>
<dbReference type="SUPFAM" id="SSF47413">
    <property type="entry name" value="lambda repressor-like DNA-binding domains"/>
    <property type="match status" value="1"/>
</dbReference>
<organism evidence="2">
    <name type="scientific">marine sediment metagenome</name>
    <dbReference type="NCBI Taxonomy" id="412755"/>
    <lineage>
        <taxon>unclassified sequences</taxon>
        <taxon>metagenomes</taxon>
        <taxon>ecological metagenomes</taxon>
    </lineage>
</organism>
<protein>
    <recommendedName>
        <fullName evidence="1">HTH cro/C1-type domain-containing protein</fullName>
    </recommendedName>
</protein>
<dbReference type="PROSITE" id="PS50943">
    <property type="entry name" value="HTH_CROC1"/>
    <property type="match status" value="1"/>
</dbReference>
<proteinExistence type="predicted"/>
<gene>
    <name evidence="2" type="ORF">LCGC14_1780850</name>
</gene>
<dbReference type="CDD" id="cd00093">
    <property type="entry name" value="HTH_XRE"/>
    <property type="match status" value="1"/>
</dbReference>
<dbReference type="GO" id="GO:0003677">
    <property type="term" value="F:DNA binding"/>
    <property type="evidence" value="ECO:0007669"/>
    <property type="project" value="InterPro"/>
</dbReference>
<reference evidence="2" key="1">
    <citation type="journal article" date="2015" name="Nature">
        <title>Complex archaea that bridge the gap between prokaryotes and eukaryotes.</title>
        <authorList>
            <person name="Spang A."/>
            <person name="Saw J.H."/>
            <person name="Jorgensen S.L."/>
            <person name="Zaremba-Niedzwiedzka K."/>
            <person name="Martijn J."/>
            <person name="Lind A.E."/>
            <person name="van Eijk R."/>
            <person name="Schleper C."/>
            <person name="Guy L."/>
            <person name="Ettema T.J."/>
        </authorList>
    </citation>
    <scope>NUCLEOTIDE SEQUENCE</scope>
</reference>
<comment type="caution">
    <text evidence="2">The sequence shown here is derived from an EMBL/GenBank/DDBJ whole genome shotgun (WGS) entry which is preliminary data.</text>
</comment>
<dbReference type="InterPro" id="IPR010982">
    <property type="entry name" value="Lambda_DNA-bd_dom_sf"/>
</dbReference>
<dbReference type="Gene3D" id="1.10.260.40">
    <property type="entry name" value="lambda repressor-like DNA-binding domains"/>
    <property type="match status" value="1"/>
</dbReference>
<dbReference type="Pfam" id="PF01381">
    <property type="entry name" value="HTH_3"/>
    <property type="match status" value="1"/>
</dbReference>
<name>A0A0F9JV40_9ZZZZ</name>
<accession>A0A0F9JV40</accession>
<feature type="domain" description="HTH cro/C1-type" evidence="1">
    <location>
        <begin position="9"/>
        <end position="40"/>
    </location>
</feature>
<dbReference type="InterPro" id="IPR001387">
    <property type="entry name" value="Cro/C1-type_HTH"/>
</dbReference>
<dbReference type="EMBL" id="LAZR01016837">
    <property type="protein sequence ID" value="KKM02798.1"/>
    <property type="molecule type" value="Genomic_DNA"/>
</dbReference>
<evidence type="ECO:0000313" key="2">
    <source>
        <dbReference type="EMBL" id="KKM02798.1"/>
    </source>
</evidence>
<evidence type="ECO:0000259" key="1">
    <source>
        <dbReference type="PROSITE" id="PS50943"/>
    </source>
</evidence>